<evidence type="ECO:0000256" key="1">
    <source>
        <dbReference type="ARBA" id="ARBA00022574"/>
    </source>
</evidence>
<keyword evidence="2" id="KW-0677">Repeat</keyword>
<keyword evidence="1" id="KW-0853">WD repeat</keyword>
<organism evidence="4">
    <name type="scientific">Sus scrofa</name>
    <name type="common">Pig</name>
    <dbReference type="NCBI Taxonomy" id="9823"/>
    <lineage>
        <taxon>Eukaryota</taxon>
        <taxon>Metazoa</taxon>
        <taxon>Chordata</taxon>
        <taxon>Craniata</taxon>
        <taxon>Vertebrata</taxon>
        <taxon>Euteleostomi</taxon>
        <taxon>Mammalia</taxon>
        <taxon>Eutheria</taxon>
        <taxon>Laurasiatheria</taxon>
        <taxon>Artiodactyla</taxon>
        <taxon>Suina</taxon>
        <taxon>Suidae</taxon>
        <taxon>Sus</taxon>
    </lineage>
</organism>
<accession>A0A480MQE7</accession>
<dbReference type="PANTHER" id="PTHR19872">
    <property type="entry name" value="UBIQUITIN LIGASE SPECIFICITY FACTOR/HREP PROTEIN"/>
    <property type="match status" value="1"/>
</dbReference>
<proteinExistence type="predicted"/>
<dbReference type="InterPro" id="IPR001810">
    <property type="entry name" value="F-box_dom"/>
</dbReference>
<dbReference type="EMBL" id="DQIR01132259">
    <property type="protein sequence ID" value="HDA87735.1"/>
    <property type="molecule type" value="Transcribed_RNA"/>
</dbReference>
<dbReference type="InterPro" id="IPR051075">
    <property type="entry name" value="SCF_subunit_WD-repeat"/>
</dbReference>
<dbReference type="SUPFAM" id="SSF81383">
    <property type="entry name" value="F-box domain"/>
    <property type="match status" value="1"/>
</dbReference>
<sequence length="399" mass="45354">MENLELRLKNAPYFRCERGDDSVPVCRKCETCVLAWKVFSTKEWFRRVGESSQTRFLVSVLAQLDSLYLLHYFQNILQTTQGKDFVYHRSRVNLSNQEGRMVKFSLNQRLDKTVEQKMRELLCWFGNSTHQMKVNYTLLLMQMCQPKLLLTAASVIRVLFQREWSSVSGTHPDFNDVFFFPEKGHAAPGGLPQVCWAARTKHATFSLSQTSGKANLQQNVRRAAAPSDGRWKSSVRCISEMTRLFPEKASESRAESAPRDVLVDPDAVRELSSGLSSYRDFIRQLPAHLSKHILSMLDRNTLNRCASVSQHWAALAHQVRTDLSVHSFIQHQLAFLQGSYTRGVDPRYAHRVTIPVPKMADGGTRLRVKSQKWKLRTKVGPAASGAGDCDCPFLLAFEG</sequence>
<dbReference type="Gene3D" id="1.20.1280.50">
    <property type="match status" value="1"/>
</dbReference>
<dbReference type="InterPro" id="IPR036047">
    <property type="entry name" value="F-box-like_dom_sf"/>
</dbReference>
<evidence type="ECO:0000259" key="3">
    <source>
        <dbReference type="Pfam" id="PF12937"/>
    </source>
</evidence>
<feature type="domain" description="F-box" evidence="3">
    <location>
        <begin position="283"/>
        <end position="317"/>
    </location>
</feature>
<dbReference type="AlphaFoldDB" id="A0A480MQE7"/>
<name>A0A480MQE7_PIG</name>
<reference evidence="4" key="1">
    <citation type="journal article" date="2019" name="PeerJ">
        <title>Genes of the pig, Sus scrofa, reconstructed with EvidentialGene.</title>
        <authorList>
            <person name="Gilbert D.G."/>
        </authorList>
    </citation>
    <scope>NUCLEOTIDE SEQUENCE</scope>
</reference>
<protein>
    <submittedName>
        <fullName evidence="4">F-box/WD repeat-containing protein 10 isoform 1</fullName>
    </submittedName>
</protein>
<evidence type="ECO:0000313" key="4">
    <source>
        <dbReference type="EMBL" id="HDA87735.1"/>
    </source>
</evidence>
<dbReference type="PANTHER" id="PTHR19872:SF7">
    <property type="entry name" value="F-BOX AND WD REPEAT DOMAIN CONTAINING PROTEIN 10B-RELATED"/>
    <property type="match status" value="1"/>
</dbReference>
<dbReference type="EMBL" id="DQIR01104118">
    <property type="protein sequence ID" value="HDA59594.1"/>
    <property type="molecule type" value="Transcribed_RNA"/>
</dbReference>
<dbReference type="CDD" id="cd22136">
    <property type="entry name" value="F-box_FBXW10"/>
    <property type="match status" value="1"/>
</dbReference>
<evidence type="ECO:0000256" key="2">
    <source>
        <dbReference type="ARBA" id="ARBA00022737"/>
    </source>
</evidence>
<dbReference type="Pfam" id="PF12937">
    <property type="entry name" value="F-box-like"/>
    <property type="match status" value="1"/>
</dbReference>